<evidence type="ECO:0000313" key="2">
    <source>
        <dbReference type="EMBL" id="TRZ14918.1"/>
    </source>
</evidence>
<dbReference type="Proteomes" id="UP000796761">
    <property type="component" value="Unassembled WGS sequence"/>
</dbReference>
<organism evidence="2 3">
    <name type="scientific">Zosterops borbonicus</name>
    <dbReference type="NCBI Taxonomy" id="364589"/>
    <lineage>
        <taxon>Eukaryota</taxon>
        <taxon>Metazoa</taxon>
        <taxon>Chordata</taxon>
        <taxon>Craniata</taxon>
        <taxon>Vertebrata</taxon>
        <taxon>Euteleostomi</taxon>
        <taxon>Archelosauria</taxon>
        <taxon>Archosauria</taxon>
        <taxon>Dinosauria</taxon>
        <taxon>Saurischia</taxon>
        <taxon>Theropoda</taxon>
        <taxon>Coelurosauria</taxon>
        <taxon>Aves</taxon>
        <taxon>Neognathae</taxon>
        <taxon>Neoaves</taxon>
        <taxon>Telluraves</taxon>
        <taxon>Australaves</taxon>
        <taxon>Passeriformes</taxon>
        <taxon>Sylvioidea</taxon>
        <taxon>Zosteropidae</taxon>
        <taxon>Zosterops</taxon>
    </lineage>
</organism>
<gene>
    <name evidence="2" type="ORF">HGM15179_012182</name>
</gene>
<name>A0A8K1GB72_9PASS</name>
<evidence type="ECO:0000313" key="3">
    <source>
        <dbReference type="Proteomes" id="UP000796761"/>
    </source>
</evidence>
<feature type="compositionally biased region" description="Basic and acidic residues" evidence="1">
    <location>
        <begin position="107"/>
        <end position="117"/>
    </location>
</feature>
<proteinExistence type="predicted"/>
<feature type="compositionally biased region" description="Low complexity" evidence="1">
    <location>
        <begin position="135"/>
        <end position="145"/>
    </location>
</feature>
<feature type="compositionally biased region" description="Low complexity" evidence="1">
    <location>
        <begin position="80"/>
        <end position="95"/>
    </location>
</feature>
<sequence>MVHQNAAEKCPPGKKQEADPSSSSLLGQPRVDQARRRSWRRRAQDSGSQAVKPIRLNRVPLLRAETSSPGTTTQGVPGLSQSVVLVSSSSTITTTRFPSQKQSLKRGHPEGATEPRTPKSPAAKRRRIDDVPAQSTETSSSSTTSQVALRLSQDTQSPSRQAAPYRPPWLFPGSMKDRRSQPGPIRMRHVWRQQRLAKKPYGRPENQSRSRQASPPGAHLPQPSK</sequence>
<feature type="region of interest" description="Disordered" evidence="1">
    <location>
        <begin position="1"/>
        <end position="225"/>
    </location>
</feature>
<feature type="compositionally biased region" description="Polar residues" evidence="1">
    <location>
        <begin position="65"/>
        <end position="75"/>
    </location>
</feature>
<feature type="compositionally biased region" description="Basic residues" evidence="1">
    <location>
        <begin position="186"/>
        <end position="201"/>
    </location>
</feature>
<protein>
    <submittedName>
        <fullName evidence="2">Uncharacterized protein</fullName>
    </submittedName>
</protein>
<dbReference type="EMBL" id="SWJQ01000398">
    <property type="protein sequence ID" value="TRZ14918.1"/>
    <property type="molecule type" value="Genomic_DNA"/>
</dbReference>
<accession>A0A8K1GB72</accession>
<reference evidence="2" key="1">
    <citation type="submission" date="2019-04" db="EMBL/GenBank/DDBJ databases">
        <title>Genome assembly of Zosterops borbonicus 15179.</title>
        <authorList>
            <person name="Leroy T."/>
            <person name="Anselmetti Y."/>
            <person name="Tilak M.-K."/>
            <person name="Nabholz B."/>
        </authorList>
    </citation>
    <scope>NUCLEOTIDE SEQUENCE</scope>
    <source>
        <strain evidence="2">HGM_15179</strain>
        <tissue evidence="2">Muscle</tissue>
    </source>
</reference>
<dbReference type="AlphaFoldDB" id="A0A8K1GB72"/>
<comment type="caution">
    <text evidence="2">The sequence shown here is derived from an EMBL/GenBank/DDBJ whole genome shotgun (WGS) entry which is preliminary data.</text>
</comment>
<evidence type="ECO:0000256" key="1">
    <source>
        <dbReference type="SAM" id="MobiDB-lite"/>
    </source>
</evidence>
<dbReference type="OrthoDB" id="10590662at2759"/>
<keyword evidence="3" id="KW-1185">Reference proteome</keyword>